<dbReference type="Gene3D" id="3.40.190.10">
    <property type="entry name" value="Periplasmic binding protein-like II"/>
    <property type="match status" value="2"/>
</dbReference>
<dbReference type="PANTHER" id="PTHR30632:SF14">
    <property type="entry name" value="TUNGSTATE_MOLYBDATE_CHROMATE-BINDING PROTEIN MODA"/>
    <property type="match status" value="1"/>
</dbReference>
<organism evidence="8 9">
    <name type="scientific">Acidovorax kalamii</name>
    <dbReference type="NCBI Taxonomy" id="2004485"/>
    <lineage>
        <taxon>Bacteria</taxon>
        <taxon>Pseudomonadati</taxon>
        <taxon>Pseudomonadota</taxon>
        <taxon>Betaproteobacteria</taxon>
        <taxon>Burkholderiales</taxon>
        <taxon>Comamonadaceae</taxon>
        <taxon>Acidovorax</taxon>
    </lineage>
</organism>
<dbReference type="GO" id="GO:0046872">
    <property type="term" value="F:metal ion binding"/>
    <property type="evidence" value="ECO:0007669"/>
    <property type="project" value="UniProtKB-KW"/>
</dbReference>
<proteinExistence type="inferred from homology"/>
<dbReference type="SUPFAM" id="SSF53850">
    <property type="entry name" value="Periplasmic binding protein-like II"/>
    <property type="match status" value="1"/>
</dbReference>
<evidence type="ECO:0000256" key="4">
    <source>
        <dbReference type="ARBA" id="ARBA00022729"/>
    </source>
</evidence>
<evidence type="ECO:0000313" key="9">
    <source>
        <dbReference type="Proteomes" id="UP000215441"/>
    </source>
</evidence>
<name>A0A235EP42_9BURK</name>
<dbReference type="OrthoDB" id="9785015at2"/>
<evidence type="ECO:0000256" key="6">
    <source>
        <dbReference type="PIRSR" id="PIRSR004846-1"/>
    </source>
</evidence>
<keyword evidence="2 6" id="KW-0500">Molybdenum</keyword>
<dbReference type="Pfam" id="PF13531">
    <property type="entry name" value="SBP_bac_11"/>
    <property type="match status" value="1"/>
</dbReference>
<dbReference type="CDD" id="cd13539">
    <property type="entry name" value="PBP2_AvModA"/>
    <property type="match status" value="1"/>
</dbReference>
<keyword evidence="3 6" id="KW-0479">Metal-binding</keyword>
<sequence>MLQHLAPALRAIVGWFGLALASVQTAQADTVSVAVAANFTAPMQKIAAAFQTDTGHKAELSFGATGKFYAQISNGAPFQILLSADDTTPARLEKEGKAVANARFTYAIGTLVLWSAQPGYVDAQGSVLKTGDFKHLAIANPKIAPYGMAAMQAMDKLGVTARLQPRLVQGENIAQTHQFVATGNAQLGFVALSQVMADGKITNGSAWQVPAGLHEPIRQDAALLLPGKDSAAAAALLSYLRGDKARAIIRSHGYSF</sequence>
<keyword evidence="4 7" id="KW-0732">Signal</keyword>
<reference evidence="8 9" key="1">
    <citation type="submission" date="2017-07" db="EMBL/GenBank/DDBJ databases">
        <title>Acidovorax KNDSW TSA 6 genome sequence and assembly.</title>
        <authorList>
            <person name="Mayilraj S."/>
        </authorList>
    </citation>
    <scope>NUCLEOTIDE SEQUENCE [LARGE SCALE GENOMIC DNA]</scope>
    <source>
        <strain evidence="8 9">KNDSW-TSA6</strain>
    </source>
</reference>
<comment type="caution">
    <text evidence="8">The sequence shown here is derived from an EMBL/GenBank/DDBJ whole genome shotgun (WGS) entry which is preliminary data.</text>
</comment>
<evidence type="ECO:0000256" key="2">
    <source>
        <dbReference type="ARBA" id="ARBA00022505"/>
    </source>
</evidence>
<dbReference type="AlphaFoldDB" id="A0A235EP42"/>
<accession>A0A235EP42</accession>
<dbReference type="FunFam" id="3.40.190.10:FF:000035">
    <property type="entry name" value="Molybdate ABC transporter substrate-binding protein"/>
    <property type="match status" value="1"/>
</dbReference>
<dbReference type="EMBL" id="NOIG01000005">
    <property type="protein sequence ID" value="OYD50770.1"/>
    <property type="molecule type" value="Genomic_DNA"/>
</dbReference>
<evidence type="ECO:0000313" key="8">
    <source>
        <dbReference type="EMBL" id="OYD50770.1"/>
    </source>
</evidence>
<dbReference type="InterPro" id="IPR050682">
    <property type="entry name" value="ModA/WtpA"/>
</dbReference>
<evidence type="ECO:0000256" key="7">
    <source>
        <dbReference type="SAM" id="SignalP"/>
    </source>
</evidence>
<dbReference type="InterPro" id="IPR044084">
    <property type="entry name" value="AvModA-like_subst-bd"/>
</dbReference>
<comment type="subunit">
    <text evidence="5">The complex is composed of two ATP-binding proteins (ModC), two transmembrane proteins (ModB) and a solute-binding protein (ModA).</text>
</comment>
<protein>
    <submittedName>
        <fullName evidence="8">Molybdate ABC transporter substrate-binding protein</fullName>
    </submittedName>
</protein>
<dbReference type="PANTHER" id="PTHR30632">
    <property type="entry name" value="MOLYBDATE-BINDING PERIPLASMIC PROTEIN"/>
    <property type="match status" value="1"/>
</dbReference>
<dbReference type="GO" id="GO:0030973">
    <property type="term" value="F:molybdate ion binding"/>
    <property type="evidence" value="ECO:0007669"/>
    <property type="project" value="InterPro"/>
</dbReference>
<feature type="binding site" evidence="6">
    <location>
        <position position="173"/>
    </location>
    <ligand>
        <name>molybdate</name>
        <dbReference type="ChEBI" id="CHEBI:36264"/>
    </ligand>
</feature>
<evidence type="ECO:0000256" key="1">
    <source>
        <dbReference type="ARBA" id="ARBA00009175"/>
    </source>
</evidence>
<evidence type="ECO:0000256" key="5">
    <source>
        <dbReference type="ARBA" id="ARBA00062515"/>
    </source>
</evidence>
<keyword evidence="9" id="KW-1185">Reference proteome</keyword>
<dbReference type="NCBIfam" id="TIGR01256">
    <property type="entry name" value="modA"/>
    <property type="match status" value="1"/>
</dbReference>
<dbReference type="InterPro" id="IPR005950">
    <property type="entry name" value="ModA"/>
</dbReference>
<feature type="binding site" evidence="6">
    <location>
        <position position="65"/>
    </location>
    <ligand>
        <name>molybdate</name>
        <dbReference type="ChEBI" id="CHEBI:36264"/>
    </ligand>
</feature>
<comment type="similarity">
    <text evidence="1">Belongs to the bacterial solute-binding protein ModA family.</text>
</comment>
<dbReference type="Proteomes" id="UP000215441">
    <property type="component" value="Unassembled WGS sequence"/>
</dbReference>
<dbReference type="GO" id="GO:0015689">
    <property type="term" value="P:molybdate ion transport"/>
    <property type="evidence" value="ECO:0007669"/>
    <property type="project" value="InterPro"/>
</dbReference>
<feature type="signal peptide" evidence="7">
    <location>
        <begin position="1"/>
        <end position="28"/>
    </location>
</feature>
<gene>
    <name evidence="8" type="primary">modA</name>
    <name evidence="8" type="ORF">CBY09_08565</name>
</gene>
<feature type="chain" id="PRO_5013099343" evidence="7">
    <location>
        <begin position="29"/>
        <end position="256"/>
    </location>
</feature>
<dbReference type="GO" id="GO:1901359">
    <property type="term" value="F:tungstate binding"/>
    <property type="evidence" value="ECO:0007669"/>
    <property type="project" value="UniProtKB-ARBA"/>
</dbReference>
<dbReference type="RefSeq" id="WP_094288467.1">
    <property type="nucleotide sequence ID" value="NZ_NOIG01000005.1"/>
</dbReference>
<evidence type="ECO:0000256" key="3">
    <source>
        <dbReference type="ARBA" id="ARBA00022723"/>
    </source>
</evidence>
<dbReference type="PIRSF" id="PIRSF004846">
    <property type="entry name" value="ModA"/>
    <property type="match status" value="1"/>
</dbReference>